<protein>
    <submittedName>
        <fullName evidence="1">Uncharacterized protein</fullName>
    </submittedName>
</protein>
<sequence>MGIFNFLKRREPEIDIPQIISLNSTKDQEHADIPENVFIQSDAVGLTEKEEGNIVDNNINLLFSFLDRNHESKGYNDALINPDVNHLNQNLDAIKNELLRVVNKVKTFYEDFIREINYHIDSRSRSGMVDTVEELLMKKGIAESHIKKVLEIEADAQNGTGDSQGVLISYTRGFKNGLAAISHHSILNRKF</sequence>
<evidence type="ECO:0000313" key="1">
    <source>
        <dbReference type="EMBL" id="RFZ84529.1"/>
    </source>
</evidence>
<dbReference type="RefSeq" id="WP_117381417.1">
    <property type="nucleotide sequence ID" value="NZ_QWDE01000001.1"/>
</dbReference>
<comment type="caution">
    <text evidence="1">The sequence shown here is derived from an EMBL/GenBank/DDBJ whole genome shotgun (WGS) entry which is preliminary data.</text>
</comment>
<keyword evidence="2" id="KW-1185">Reference proteome</keyword>
<name>A0A3E2NU83_9SPHI</name>
<reference evidence="1 2" key="1">
    <citation type="submission" date="2018-08" db="EMBL/GenBank/DDBJ databases">
        <title>Mucilaginibacter terrae sp. nov., isolated from manganese diggings.</title>
        <authorList>
            <person name="Huang Y."/>
            <person name="Zhou Z."/>
        </authorList>
    </citation>
    <scope>NUCLEOTIDE SEQUENCE [LARGE SCALE GENOMIC DNA]</scope>
    <source>
        <strain evidence="1 2">ZH6</strain>
    </source>
</reference>
<dbReference type="Proteomes" id="UP000260823">
    <property type="component" value="Unassembled WGS sequence"/>
</dbReference>
<dbReference type="OrthoDB" id="1097927at2"/>
<accession>A0A3E2NU83</accession>
<evidence type="ECO:0000313" key="2">
    <source>
        <dbReference type="Proteomes" id="UP000260823"/>
    </source>
</evidence>
<organism evidence="1 2">
    <name type="scientific">Mucilaginibacter terrenus</name>
    <dbReference type="NCBI Taxonomy" id="2482727"/>
    <lineage>
        <taxon>Bacteria</taxon>
        <taxon>Pseudomonadati</taxon>
        <taxon>Bacteroidota</taxon>
        <taxon>Sphingobacteriia</taxon>
        <taxon>Sphingobacteriales</taxon>
        <taxon>Sphingobacteriaceae</taxon>
        <taxon>Mucilaginibacter</taxon>
    </lineage>
</organism>
<dbReference type="EMBL" id="QWDE01000001">
    <property type="protein sequence ID" value="RFZ84529.1"/>
    <property type="molecule type" value="Genomic_DNA"/>
</dbReference>
<dbReference type="AlphaFoldDB" id="A0A3E2NU83"/>
<proteinExistence type="predicted"/>
<gene>
    <name evidence="1" type="ORF">DYU05_02610</name>
</gene>